<evidence type="ECO:0000256" key="1">
    <source>
        <dbReference type="SAM" id="Coils"/>
    </source>
</evidence>
<dbReference type="RefSeq" id="WP_111391917.1">
    <property type="nucleotide sequence ID" value="NZ_QKTX01000003.1"/>
</dbReference>
<gene>
    <name evidence="2" type="ORF">CLV31_103258</name>
</gene>
<evidence type="ECO:0000313" key="3">
    <source>
        <dbReference type="Proteomes" id="UP000248917"/>
    </source>
</evidence>
<evidence type="ECO:0008006" key="4">
    <source>
        <dbReference type="Google" id="ProtNLM"/>
    </source>
</evidence>
<dbReference type="SUPFAM" id="SSF55729">
    <property type="entry name" value="Acyl-CoA N-acyltransferases (Nat)"/>
    <property type="match status" value="1"/>
</dbReference>
<dbReference type="AlphaFoldDB" id="A0A326S6H9"/>
<organism evidence="2 3">
    <name type="scientific">Algoriphagus aquaeductus</name>
    <dbReference type="NCBI Taxonomy" id="475299"/>
    <lineage>
        <taxon>Bacteria</taxon>
        <taxon>Pseudomonadati</taxon>
        <taxon>Bacteroidota</taxon>
        <taxon>Cytophagia</taxon>
        <taxon>Cytophagales</taxon>
        <taxon>Cyclobacteriaceae</taxon>
        <taxon>Algoriphagus</taxon>
    </lineage>
</organism>
<accession>A0A326S6H9</accession>
<protein>
    <recommendedName>
        <fullName evidence="4">Acetyltransferase (GNAT) family protein</fullName>
    </recommendedName>
</protein>
<sequence>MNDSKKTSAEFRVLSSFESGKPYFLWDFPGVDCVQELEYQWHKKGKLKAVVRVAIQKDGKAVSSPGLPFGGIWIFGSIHTDELTQFVDRFVLDLKNRGLSSLFLTQPPKPYEPFTDLIQSVLFKKGFVQTSVFSHQFFLGKKKIKEEAQNLKEKLKSQKNELRLTSYRGQIMNFKFLQEIRNWNNERGYAFNLDEKRVIEQVSVFPERYFQISIFKNDHPIAHAMAVKLVPEGMYYFLSAISPSAKVPNCGDLILLNLFQLAAEQKSEFIDLGSSEIESGINHGLMFFKSRFSNDISNKVTWNLRF</sequence>
<comment type="caution">
    <text evidence="2">The sequence shown here is derived from an EMBL/GenBank/DDBJ whole genome shotgun (WGS) entry which is preliminary data.</text>
</comment>
<name>A0A326S6H9_9BACT</name>
<dbReference type="Proteomes" id="UP000248917">
    <property type="component" value="Unassembled WGS sequence"/>
</dbReference>
<dbReference type="Gene3D" id="3.40.630.30">
    <property type="match status" value="1"/>
</dbReference>
<dbReference type="OrthoDB" id="823140at2"/>
<keyword evidence="1" id="KW-0175">Coiled coil</keyword>
<proteinExistence type="predicted"/>
<evidence type="ECO:0000313" key="2">
    <source>
        <dbReference type="EMBL" id="PZV85466.1"/>
    </source>
</evidence>
<feature type="coiled-coil region" evidence="1">
    <location>
        <begin position="141"/>
        <end position="168"/>
    </location>
</feature>
<dbReference type="InterPro" id="IPR016181">
    <property type="entry name" value="Acyl_CoA_acyltransferase"/>
</dbReference>
<dbReference type="EMBL" id="QKTX01000003">
    <property type="protein sequence ID" value="PZV85466.1"/>
    <property type="molecule type" value="Genomic_DNA"/>
</dbReference>
<keyword evidence="3" id="KW-1185">Reference proteome</keyword>
<reference evidence="2 3" key="1">
    <citation type="submission" date="2018-06" db="EMBL/GenBank/DDBJ databases">
        <title>Genomic Encyclopedia of Archaeal and Bacterial Type Strains, Phase II (KMG-II): from individual species to whole genera.</title>
        <authorList>
            <person name="Goeker M."/>
        </authorList>
    </citation>
    <scope>NUCLEOTIDE SEQUENCE [LARGE SCALE GENOMIC DNA]</scope>
    <source>
        <strain evidence="2 3">T4</strain>
    </source>
</reference>